<dbReference type="Gene3D" id="3.40.50.300">
    <property type="entry name" value="P-loop containing nucleotide triphosphate hydrolases"/>
    <property type="match status" value="1"/>
</dbReference>
<dbReference type="OrthoDB" id="267079at2759"/>
<dbReference type="EMBL" id="LK028577">
    <property type="protein sequence ID" value="CDS16900.1"/>
    <property type="molecule type" value="Genomic_DNA"/>
</dbReference>
<dbReference type="Proteomes" id="UP000492820">
    <property type="component" value="Unassembled WGS sequence"/>
</dbReference>
<proteinExistence type="predicted"/>
<protein>
    <submittedName>
        <fullName evidence="1 3">Fanconi anemia group J protein</fullName>
    </submittedName>
</protein>
<evidence type="ECO:0000313" key="3">
    <source>
        <dbReference type="WBParaSite" id="EgrG_000961300"/>
    </source>
</evidence>
<reference evidence="1" key="2">
    <citation type="submission" date="2014-06" db="EMBL/GenBank/DDBJ databases">
        <authorList>
            <person name="Aslett M."/>
        </authorList>
    </citation>
    <scope>NUCLEOTIDE SEQUENCE</scope>
</reference>
<dbReference type="WBParaSite" id="EgrG_000961300">
    <property type="protein sequence ID" value="EgrG_000961300"/>
    <property type="gene ID" value="EgrG_000961300"/>
</dbReference>
<evidence type="ECO:0000313" key="1">
    <source>
        <dbReference type="EMBL" id="CDS16900.1"/>
    </source>
</evidence>
<organism evidence="1">
    <name type="scientific">Echinococcus granulosus</name>
    <name type="common">Hydatid tapeworm</name>
    <dbReference type="NCBI Taxonomy" id="6210"/>
    <lineage>
        <taxon>Eukaryota</taxon>
        <taxon>Metazoa</taxon>
        <taxon>Spiralia</taxon>
        <taxon>Lophotrochozoa</taxon>
        <taxon>Platyhelminthes</taxon>
        <taxon>Cestoda</taxon>
        <taxon>Eucestoda</taxon>
        <taxon>Cyclophyllidea</taxon>
        <taxon>Taeniidae</taxon>
        <taxon>Echinococcus</taxon>
        <taxon>Echinococcus granulosus group</taxon>
    </lineage>
</organism>
<dbReference type="InterPro" id="IPR027417">
    <property type="entry name" value="P-loop_NTPase"/>
</dbReference>
<reference evidence="3" key="3">
    <citation type="submission" date="2020-10" db="UniProtKB">
        <authorList>
            <consortium name="WormBaseParasite"/>
        </authorList>
    </citation>
    <scope>IDENTIFICATION</scope>
</reference>
<evidence type="ECO:0000313" key="2">
    <source>
        <dbReference type="Proteomes" id="UP000492820"/>
    </source>
</evidence>
<sequence length="159" mass="17231">MLVNERFFKVKRGVLVGQAYGCPDLAYSYVAFFISSLTVVFWDGPQDTGCFYPFSLQAGCLLESPTGTGKTLALLCATLGWLEHQVGKGSKSVERGGIVHLKTCKLLAFTQNEQGDDFVDFMEGNVRKAPSLCTCGATESRSVDENASVSPLIINADLF</sequence>
<dbReference type="AlphaFoldDB" id="A0A068WB26"/>
<accession>A0A068WB26</accession>
<name>A0A068WB26_ECHGR</name>
<reference evidence="1 2" key="1">
    <citation type="journal article" date="2013" name="Nature">
        <title>The genomes of four tapeworm species reveal adaptations to parasitism.</title>
        <authorList>
            <person name="Tsai I.J."/>
            <person name="Zarowiecki M."/>
            <person name="Holroyd N."/>
            <person name="Garciarrubio A."/>
            <person name="Sanchez-Flores A."/>
            <person name="Brooks K.L."/>
            <person name="Tracey A."/>
            <person name="Bobes R.J."/>
            <person name="Fragoso G."/>
            <person name="Sciutto E."/>
            <person name="Aslett M."/>
            <person name="Beasley H."/>
            <person name="Bennett H.M."/>
            <person name="Cai J."/>
            <person name="Camicia F."/>
            <person name="Clark R."/>
            <person name="Cucher M."/>
            <person name="De Silva N."/>
            <person name="Day T.A."/>
            <person name="Deplazes P."/>
            <person name="Estrada K."/>
            <person name="Fernandez C."/>
            <person name="Holland P.W."/>
            <person name="Hou J."/>
            <person name="Hu S."/>
            <person name="Huckvale T."/>
            <person name="Hung S.S."/>
            <person name="Kamenetzky L."/>
            <person name="Keane J.A."/>
            <person name="Kiss F."/>
            <person name="Koziol U."/>
            <person name="Lambert O."/>
            <person name="Liu K."/>
            <person name="Luo X."/>
            <person name="Luo Y."/>
            <person name="Macchiaroli N."/>
            <person name="Nichol S."/>
            <person name="Paps J."/>
            <person name="Parkinson J."/>
            <person name="Pouchkina-Stantcheva N."/>
            <person name="Riddiford N."/>
            <person name="Rosenzvit M."/>
            <person name="Salinas G."/>
            <person name="Wasmuth J.D."/>
            <person name="Zamanian M."/>
            <person name="Zheng Y."/>
            <person name="Cai X."/>
            <person name="Soberon X."/>
            <person name="Olson P.D."/>
            <person name="Laclette J.P."/>
            <person name="Brehm K."/>
            <person name="Berriman M."/>
            <person name="Garciarrubio A."/>
            <person name="Bobes R.J."/>
            <person name="Fragoso G."/>
            <person name="Sanchez-Flores A."/>
            <person name="Estrada K."/>
            <person name="Cevallos M.A."/>
            <person name="Morett E."/>
            <person name="Gonzalez V."/>
            <person name="Portillo T."/>
            <person name="Ochoa-Leyva A."/>
            <person name="Jose M.V."/>
            <person name="Sciutto E."/>
            <person name="Landa A."/>
            <person name="Jimenez L."/>
            <person name="Valdes V."/>
            <person name="Carrero J.C."/>
            <person name="Larralde C."/>
            <person name="Morales-Montor J."/>
            <person name="Limon-Lason J."/>
            <person name="Soberon X."/>
            <person name="Laclette J.P."/>
        </authorList>
    </citation>
    <scope>NUCLEOTIDE SEQUENCE [LARGE SCALE GENOMIC DNA]</scope>
</reference>
<gene>
    <name evidence="1" type="ORF">EgrG_000961300</name>
</gene>